<keyword evidence="2" id="KW-1133">Transmembrane helix</keyword>
<evidence type="ECO:0000313" key="5">
    <source>
        <dbReference type="EMBL" id="CAL4771339.1"/>
    </source>
</evidence>
<feature type="transmembrane region" description="Helical" evidence="2">
    <location>
        <begin position="1967"/>
        <end position="1993"/>
    </location>
</feature>
<evidence type="ECO:0000313" key="3">
    <source>
        <dbReference type="EMBL" id="CAI3984027.1"/>
    </source>
</evidence>
<feature type="transmembrane region" description="Helical" evidence="2">
    <location>
        <begin position="215"/>
        <end position="235"/>
    </location>
</feature>
<evidence type="ECO:0000313" key="4">
    <source>
        <dbReference type="EMBL" id="CAL1137402.1"/>
    </source>
</evidence>
<sequence>MGCGLSRPWRRRPREASVQSIRPLPESSDGEEEETPLLLAVREELCDKAADEPEIHGRSAICPAGSGAFALKVCGLLGLALAIVAAVVLRREPLGKEFHILHAKMVDLGNLRRFAPGPCFTDQMRKIMEWAILTCGEHCTQLLLCAMLLLALFRLKKCSESVAEFVVRRFAGEDLDQVEIERFFAKAEVAQMGLLWMADMLSDVYVTYKYCKQKMYVFALLMILIWLGSGCVAFGHRYVSWERCRPDANIDYWASGLNKHGEPKPDFKSFVLYVAQIQPVVMAWDGWLHGMTRHLREEKMLGPALSMTPGQGPSMSQPCSMSKSLKRRSGTAGLSSAAVTSALGEQAAGAAVPSAASIGPAAVVASAAAAERGVAGEKPESEIQNPWNRFQRQNRQKGWSPVEEVSKQGWQSWRGNHVCSLCCFTGALRDLQQDKALVISYEKGKVLLDHLPWHGPVTVTAPSGSSDRAAELLGYISLFPGPSSSARSDRSFELVSSAGKDRILRAWLAGQWAGAVRAKRVGSPNRTPCIDLRPRYYAVLQAPGLVRATIFKSSAGYWGCIGSLEGSSAISQSFPSEIEARIYLESAGSVLDNGALTPTGSPLAVLVVDFSEAILPQLKMLPSFSNLHFTFDQDQPYAVPSPEDLLAKVREWLEGGGESTALGYVTAEQGGDLDGEALTDAELQAAGDLLDAQTQSTPPPTPKPKSQKPQCLVPHGLQGPKSDQRCLLLQVNTGLSQQVQSLALRQQQLEKRVLAPTHQLATPQMLLSQPISTALSQHTLQGSQVAKAIGTPPRTAAHSAPGLLKSPMFQPQELAELEEEKLAQNPSTSQEPLAQAVLAQSKVLTALVSQIASQGADPMLEFGTGSFGGGTRGAQGRAKLQAELAAQRGTFFSAVLGSMARRMHPALPVEGSPEEMMQRGISGTRYLERFGGFGKHRELGCLQHQVMTIMDFLQVGNLLAARDATALLAVTLDQAALDNGRFDLANLLCLQEDPPSSVFTHKPANVLSRARAFTPLASQQWHRRESQTKGSPKEERQGFGQRRWRKSSTGGGGLAGGQNGLHGTEGDRGPEPNPLISTVSFQRWSAALPRWILKTRAKFAFCLAKTFSILRRSEETASTLFPLPLPSLDCFRSSGPGLSRRRFQSLCKSRLLNIWVLVLDFLYLGRWPSVDELRRCPSQQQVAVFERLRTFASVCGDAQEEFSLCPGRSSPELGSALFQLESFRRSCHDLKILKSGYMENEWTPFTPGTKLLPVESFPELQPYRSLDAGRLRLVGEGAWPMESYLDGPLWLPFQEPAFLLHGLPVSEDCVPNFAAEDPDECLKLAKLWDSRGLLSLFPEPIAPGLFSRVFNCFKDREKDRQIGDRRLPNMSEFHINGPSKQLPQGQQLTCIRVPRFTHAITGSVTDRRDFYHQAQVTPERARSNMLPFSYAPETFAGTKALDDFCALARQSKNLSREIEIGIHQLTRSVAQELVLLSAVAPLIFTNVAVEYLDEIYATDASNRKGAVVSASVGSELQESVWLNADKQGSYTHLDNGFRAMLRHLGEVDDDLDRACPFPEVEPIRKQPLLYFDFVEICGGAGKVSAALARLGRSVAPVLDLSNSRHYDLTCLRLTEWIIYMIEENRFRSFFIAPPCTSFSPAAHPAVRSYKEPLGFSRLDPKTLLGNVLAFRTLLLLRVGRRCRRPCGAEQSRLSKMCWLDLWRALLDLGFEEAIIASCVFGSPHRKEFRLLCFLLDIKFLDRRCPGGHSHVRVQGSLTKPSAIYVDGLADHIGLAFHDALLCIDASDRLEASTDGLESVLANDVMLSSKWHLVRTWFWKKVAHINVLELASAVSSLGSVAQKKASVRFSTFLDSAVCRGALAKGRSASYALQPGLKRACVWCVCFDLYPAWPYTPTRLNTADDPTRDVDLREPVPLSITNFASSRALDSVALNLRRFAANWARLCLLVLLVQPASAAFVGASEQLSIAAWSLPWIFVFAFCSCLASVFGHWIFPEWVKRKTKYSYGAPKLYPFRRPVRVAMVLLLLLPFVSAMHMAPQTEVERQRCQKRDGILLAATRAIKKQTRDRRKVYLDWFRKWLWEERQLSFQFAVVIEHAISFLDTCIPPKTWFSLLKGAAEIPPENVEKDGSCGGRSKAKETTFWHWHDAFPSKMEKEQGRAPLVADLRPKSQLFGIGMMHSLARCKKSKGEVPE</sequence>
<keyword evidence="2" id="KW-0472">Membrane</keyword>
<evidence type="ECO:0000313" key="6">
    <source>
        <dbReference type="Proteomes" id="UP001152797"/>
    </source>
</evidence>
<dbReference type="EMBL" id="CAMXCT020000856">
    <property type="protein sequence ID" value="CAL1137402.1"/>
    <property type="molecule type" value="Genomic_DNA"/>
</dbReference>
<feature type="region of interest" description="Disordered" evidence="1">
    <location>
        <begin position="1"/>
        <end position="33"/>
    </location>
</feature>
<reference evidence="3" key="1">
    <citation type="submission" date="2022-10" db="EMBL/GenBank/DDBJ databases">
        <authorList>
            <person name="Chen Y."/>
            <person name="Dougan E. K."/>
            <person name="Chan C."/>
            <person name="Rhodes N."/>
            <person name="Thang M."/>
        </authorList>
    </citation>
    <scope>NUCLEOTIDE SEQUENCE</scope>
</reference>
<feature type="transmembrane region" description="Helical" evidence="2">
    <location>
        <begin position="2019"/>
        <end position="2036"/>
    </location>
</feature>
<feature type="compositionally biased region" description="Polar residues" evidence="1">
    <location>
        <begin position="308"/>
        <end position="323"/>
    </location>
</feature>
<protein>
    <submittedName>
        <fullName evidence="5">Phosphodiesterase</fullName>
    </submittedName>
</protein>
<dbReference type="Proteomes" id="UP001152797">
    <property type="component" value="Unassembled WGS sequence"/>
</dbReference>
<feature type="compositionally biased region" description="Basic and acidic residues" evidence="1">
    <location>
        <begin position="1022"/>
        <end position="1037"/>
    </location>
</feature>
<gene>
    <name evidence="3" type="ORF">C1SCF055_LOCUS11584</name>
</gene>
<feature type="region of interest" description="Disordered" evidence="1">
    <location>
        <begin position="692"/>
        <end position="717"/>
    </location>
</feature>
<reference evidence="4" key="2">
    <citation type="submission" date="2024-04" db="EMBL/GenBank/DDBJ databases">
        <authorList>
            <person name="Chen Y."/>
            <person name="Shah S."/>
            <person name="Dougan E. K."/>
            <person name="Thang M."/>
            <person name="Chan C."/>
        </authorList>
    </citation>
    <scope>NUCLEOTIDE SEQUENCE [LARGE SCALE GENOMIC DNA]</scope>
</reference>
<name>A0A9P1C3F8_9DINO</name>
<evidence type="ECO:0000256" key="2">
    <source>
        <dbReference type="SAM" id="Phobius"/>
    </source>
</evidence>
<keyword evidence="6" id="KW-1185">Reference proteome</keyword>
<dbReference type="EMBL" id="CAMXCT010000856">
    <property type="protein sequence ID" value="CAI3984027.1"/>
    <property type="molecule type" value="Genomic_DNA"/>
</dbReference>
<keyword evidence="2" id="KW-0812">Transmembrane</keyword>
<feature type="transmembrane region" description="Helical" evidence="2">
    <location>
        <begin position="69"/>
        <end position="89"/>
    </location>
</feature>
<dbReference type="EMBL" id="CAMXCT030000856">
    <property type="protein sequence ID" value="CAL4771339.1"/>
    <property type="molecule type" value="Genomic_DNA"/>
</dbReference>
<feature type="transmembrane region" description="Helical" evidence="2">
    <location>
        <begin position="130"/>
        <end position="153"/>
    </location>
</feature>
<evidence type="ECO:0000256" key="1">
    <source>
        <dbReference type="SAM" id="MobiDB-lite"/>
    </source>
</evidence>
<comment type="caution">
    <text evidence="3">The sequence shown here is derived from an EMBL/GenBank/DDBJ whole genome shotgun (WGS) entry which is preliminary data.</text>
</comment>
<feature type="region of interest" description="Disordered" evidence="1">
    <location>
        <begin position="308"/>
        <end position="327"/>
    </location>
</feature>
<proteinExistence type="predicted"/>
<organism evidence="3">
    <name type="scientific">Cladocopium goreaui</name>
    <dbReference type="NCBI Taxonomy" id="2562237"/>
    <lineage>
        <taxon>Eukaryota</taxon>
        <taxon>Sar</taxon>
        <taxon>Alveolata</taxon>
        <taxon>Dinophyceae</taxon>
        <taxon>Suessiales</taxon>
        <taxon>Symbiodiniaceae</taxon>
        <taxon>Cladocopium</taxon>
    </lineage>
</organism>
<accession>A0A9P1C3F8</accession>
<feature type="compositionally biased region" description="Gly residues" evidence="1">
    <location>
        <begin position="1049"/>
        <end position="1060"/>
    </location>
</feature>
<feature type="region of interest" description="Disordered" evidence="1">
    <location>
        <begin position="1017"/>
        <end position="1074"/>
    </location>
</feature>